<dbReference type="PRINTS" id="PR01590">
    <property type="entry name" value="HTHFIS"/>
</dbReference>
<dbReference type="InterPro" id="IPR003593">
    <property type="entry name" value="AAA+_ATPase"/>
</dbReference>
<keyword evidence="8" id="KW-1185">Reference proteome</keyword>
<name>A0AAE2YPH0_9PROT</name>
<dbReference type="CDD" id="cd00009">
    <property type="entry name" value="AAA"/>
    <property type="match status" value="1"/>
</dbReference>
<dbReference type="InterPro" id="IPR025943">
    <property type="entry name" value="Sigma_54_int_dom_ATP-bd_2"/>
</dbReference>
<dbReference type="Pfam" id="PF20161">
    <property type="entry name" value="VpsR"/>
    <property type="match status" value="1"/>
</dbReference>
<dbReference type="GO" id="GO:0043565">
    <property type="term" value="F:sequence-specific DNA binding"/>
    <property type="evidence" value="ECO:0007669"/>
    <property type="project" value="InterPro"/>
</dbReference>
<accession>A0AAE2YPH0</accession>
<dbReference type="InterPro" id="IPR058031">
    <property type="entry name" value="AAA_lid_NorR"/>
</dbReference>
<dbReference type="PROSITE" id="PS00688">
    <property type="entry name" value="SIGMA54_INTERACT_3"/>
    <property type="match status" value="1"/>
</dbReference>
<dbReference type="PROSITE" id="PS50045">
    <property type="entry name" value="SIGMA54_INTERACT_4"/>
    <property type="match status" value="1"/>
</dbReference>
<keyword evidence="3" id="KW-0805">Transcription regulation</keyword>
<dbReference type="PANTHER" id="PTHR32071:SF120">
    <property type="entry name" value="TRANSCRIPTIONAL REGULATOR-RELATED"/>
    <property type="match status" value="1"/>
</dbReference>
<dbReference type="Pfam" id="PF02954">
    <property type="entry name" value="HTH_8"/>
    <property type="match status" value="1"/>
</dbReference>
<dbReference type="Pfam" id="PF00158">
    <property type="entry name" value="Sigma54_activat"/>
    <property type="match status" value="1"/>
</dbReference>
<dbReference type="Pfam" id="PF25601">
    <property type="entry name" value="AAA_lid_14"/>
    <property type="match status" value="1"/>
</dbReference>
<dbReference type="InterPro" id="IPR027417">
    <property type="entry name" value="P-loop_NTPase"/>
</dbReference>
<evidence type="ECO:0000256" key="3">
    <source>
        <dbReference type="ARBA" id="ARBA00023015"/>
    </source>
</evidence>
<protein>
    <submittedName>
        <fullName evidence="7">Sigma-54-dependent Fis family transcriptional regulator</fullName>
    </submittedName>
</protein>
<keyword evidence="5" id="KW-0804">Transcription</keyword>
<dbReference type="InterPro" id="IPR009057">
    <property type="entry name" value="Homeodomain-like_sf"/>
</dbReference>
<organism evidence="7 8">
    <name type="scientific">Igneacidithiobacillus copahuensis</name>
    <dbReference type="NCBI Taxonomy" id="2724909"/>
    <lineage>
        <taxon>Bacteria</taxon>
        <taxon>Pseudomonadati</taxon>
        <taxon>Pseudomonadota</taxon>
        <taxon>Acidithiobacillia</taxon>
        <taxon>Acidithiobacillales</taxon>
        <taxon>Acidithiobacillaceae</taxon>
        <taxon>Igneacidithiobacillus</taxon>
    </lineage>
</organism>
<dbReference type="AlphaFoldDB" id="A0AAE2YPH0"/>
<dbReference type="PANTHER" id="PTHR32071">
    <property type="entry name" value="TRANSCRIPTIONAL REGULATORY PROTEIN"/>
    <property type="match status" value="1"/>
</dbReference>
<keyword evidence="2" id="KW-0067">ATP-binding</keyword>
<feature type="domain" description="Sigma-54 factor interaction" evidence="6">
    <location>
        <begin position="157"/>
        <end position="386"/>
    </location>
</feature>
<dbReference type="RefSeq" id="WP_215871207.1">
    <property type="nucleotide sequence ID" value="NZ_JAAXYO010000084.1"/>
</dbReference>
<evidence type="ECO:0000259" key="6">
    <source>
        <dbReference type="PROSITE" id="PS50045"/>
    </source>
</evidence>
<dbReference type="InterPro" id="IPR045343">
    <property type="entry name" value="VpsR"/>
</dbReference>
<comment type="caution">
    <text evidence="7">The sequence shown here is derived from an EMBL/GenBank/DDBJ whole genome shotgun (WGS) entry which is preliminary data.</text>
</comment>
<dbReference type="SUPFAM" id="SSF46689">
    <property type="entry name" value="Homeodomain-like"/>
    <property type="match status" value="1"/>
</dbReference>
<dbReference type="GO" id="GO:0005524">
    <property type="term" value="F:ATP binding"/>
    <property type="evidence" value="ECO:0007669"/>
    <property type="project" value="UniProtKB-KW"/>
</dbReference>
<proteinExistence type="predicted"/>
<evidence type="ECO:0000256" key="5">
    <source>
        <dbReference type="ARBA" id="ARBA00023163"/>
    </source>
</evidence>
<keyword evidence="1" id="KW-0547">Nucleotide-binding</keyword>
<dbReference type="Gene3D" id="1.10.10.60">
    <property type="entry name" value="Homeodomain-like"/>
    <property type="match status" value="1"/>
</dbReference>
<dbReference type="Gene3D" id="3.40.50.300">
    <property type="entry name" value="P-loop containing nucleotide triphosphate hydrolases"/>
    <property type="match status" value="1"/>
</dbReference>
<dbReference type="SMART" id="SM00382">
    <property type="entry name" value="AAA"/>
    <property type="match status" value="1"/>
</dbReference>
<gene>
    <name evidence="7" type="ORF">HFQ13_06425</name>
</gene>
<dbReference type="GO" id="GO:0006355">
    <property type="term" value="P:regulation of DNA-templated transcription"/>
    <property type="evidence" value="ECO:0007669"/>
    <property type="project" value="InterPro"/>
</dbReference>
<dbReference type="InterPro" id="IPR002078">
    <property type="entry name" value="Sigma_54_int"/>
</dbReference>
<dbReference type="Gene3D" id="1.10.8.60">
    <property type="match status" value="1"/>
</dbReference>
<dbReference type="FunFam" id="3.40.50.300:FF:000006">
    <property type="entry name" value="DNA-binding transcriptional regulator NtrC"/>
    <property type="match status" value="1"/>
</dbReference>
<dbReference type="PROSITE" id="PS00676">
    <property type="entry name" value="SIGMA54_INTERACT_2"/>
    <property type="match status" value="1"/>
</dbReference>
<evidence type="ECO:0000256" key="2">
    <source>
        <dbReference type="ARBA" id="ARBA00022840"/>
    </source>
</evidence>
<keyword evidence="4" id="KW-0238">DNA-binding</keyword>
<dbReference type="Proteomes" id="UP001197378">
    <property type="component" value="Unassembled WGS sequence"/>
</dbReference>
<dbReference type="SUPFAM" id="SSF52540">
    <property type="entry name" value="P-loop containing nucleoside triphosphate hydrolases"/>
    <property type="match status" value="1"/>
</dbReference>
<sequence length="466" mass="52135">MAAEDTDVVQSSILRRVALYLGPEDVIAPARELLSIQEWTVLPFRHIDEVSAALRKQQPSVGILVLQDVDAAKWQKHLLRLIAQNENIRWLALVEKELLSQLSIRQLIGSAFYDYHTTPIDPQRFLVMLGHAAGMAEISREALFTSDADPTTPEDQMVGASKQMQKIYQDIRKVAATDAPVLITGESGTGKELTAKAIHERSFRKSGPFIAVNCGALPANLIQSELFGHEKGAFTGATERKIGRIEAANGGTLFLDEIGDLPLDLQVNLLRFLQEQTIHRVGGRDEIRVDVRVLAATHVNLEEAIKGGAFRQDLYYRLNVLQIHMPPLRAREGDIPLLANYVFHRFADERGQRVKGFSEDALQIMNGYSWPGNIRELINRVRRAMVMCDKILINAEDLGLERRQNQRARISLAEARDVAERNVIKAAIAQSLGSITRAAELLQISRVSLYRLMEKHGITPPGQKDR</sequence>
<evidence type="ECO:0000256" key="4">
    <source>
        <dbReference type="ARBA" id="ARBA00023125"/>
    </source>
</evidence>
<evidence type="ECO:0000313" key="7">
    <source>
        <dbReference type="EMBL" id="MBU2787840.1"/>
    </source>
</evidence>
<evidence type="ECO:0000256" key="1">
    <source>
        <dbReference type="ARBA" id="ARBA00022741"/>
    </source>
</evidence>
<dbReference type="EMBL" id="JAAXYO010000084">
    <property type="protein sequence ID" value="MBU2787840.1"/>
    <property type="molecule type" value="Genomic_DNA"/>
</dbReference>
<reference evidence="7" key="1">
    <citation type="journal article" date="2021" name="ISME J.">
        <title>Genomic evolution of the class Acidithiobacillia: deep-branching Proteobacteria living in extreme acidic conditions.</title>
        <authorList>
            <person name="Moya-Beltran A."/>
            <person name="Beard S."/>
            <person name="Rojas-Villalobos C."/>
            <person name="Issotta F."/>
            <person name="Gallardo Y."/>
            <person name="Ulloa R."/>
            <person name="Giaveno A."/>
            <person name="Degli Esposti M."/>
            <person name="Johnson D.B."/>
            <person name="Quatrini R."/>
        </authorList>
    </citation>
    <scope>NUCLEOTIDE SEQUENCE</scope>
    <source>
        <strain evidence="7">VAN18-1</strain>
    </source>
</reference>
<evidence type="ECO:0000313" key="8">
    <source>
        <dbReference type="Proteomes" id="UP001197378"/>
    </source>
</evidence>
<dbReference type="InterPro" id="IPR002197">
    <property type="entry name" value="HTH_Fis"/>
</dbReference>
<dbReference type="InterPro" id="IPR025944">
    <property type="entry name" value="Sigma_54_int_dom_CS"/>
</dbReference>